<dbReference type="Pfam" id="PF17279">
    <property type="entry name" value="DUF5344"/>
    <property type="match status" value="1"/>
</dbReference>
<dbReference type="InterPro" id="IPR046318">
    <property type="entry name" value="DUF5344"/>
</dbReference>
<reference evidence="1 2" key="1">
    <citation type="submission" date="2021-01" db="EMBL/GenBank/DDBJ databases">
        <title>Genomic Encyclopedia of Type Strains, Phase IV (KMG-IV): sequencing the most valuable type-strain genomes for metagenomic binning, comparative biology and taxonomic classification.</title>
        <authorList>
            <person name="Goeker M."/>
        </authorList>
    </citation>
    <scope>NUCLEOTIDE SEQUENCE [LARGE SCALE GENOMIC DNA]</scope>
    <source>
        <strain evidence="1 2">DSM 104297</strain>
    </source>
</reference>
<dbReference type="RefSeq" id="WP_205186897.1">
    <property type="nucleotide sequence ID" value="NZ_JAFBFC010000003.1"/>
</dbReference>
<proteinExistence type="predicted"/>
<evidence type="ECO:0000313" key="1">
    <source>
        <dbReference type="EMBL" id="MBM7703281.1"/>
    </source>
</evidence>
<dbReference type="EMBL" id="JAFBFC010000003">
    <property type="protein sequence ID" value="MBM7703281.1"/>
    <property type="molecule type" value="Genomic_DNA"/>
</dbReference>
<evidence type="ECO:0000313" key="2">
    <source>
        <dbReference type="Proteomes" id="UP000809829"/>
    </source>
</evidence>
<comment type="caution">
    <text evidence="1">The sequence shown here is derived from an EMBL/GenBank/DDBJ whole genome shotgun (WGS) entry which is preliminary data.</text>
</comment>
<protein>
    <submittedName>
        <fullName evidence="1">Type VII secretion effector (TIGR04197 family)</fullName>
    </submittedName>
</protein>
<accession>A0ABS2QUX0</accession>
<sequence>MSKQIKVNNSEVEKALSNLRASVDNLTYHTNATTIDSNLEVLNKLSELNQSLVELSKRYTTLLTASIDVTQTSITSLKEADHTISSSIKSP</sequence>
<keyword evidence="2" id="KW-1185">Reference proteome</keyword>
<dbReference type="Proteomes" id="UP000809829">
    <property type="component" value="Unassembled WGS sequence"/>
</dbReference>
<organism evidence="1 2">
    <name type="scientific">Priestia iocasae</name>
    <dbReference type="NCBI Taxonomy" id="2291674"/>
    <lineage>
        <taxon>Bacteria</taxon>
        <taxon>Bacillati</taxon>
        <taxon>Bacillota</taxon>
        <taxon>Bacilli</taxon>
        <taxon>Bacillales</taxon>
        <taxon>Bacillaceae</taxon>
        <taxon>Priestia</taxon>
    </lineage>
</organism>
<gene>
    <name evidence="1" type="ORF">JOC83_002128</name>
</gene>
<name>A0ABS2QUX0_9BACI</name>